<dbReference type="InterPro" id="IPR017441">
    <property type="entry name" value="Protein_kinase_ATP_BS"/>
</dbReference>
<evidence type="ECO:0000256" key="12">
    <source>
        <dbReference type="RuleBase" id="RU000304"/>
    </source>
</evidence>
<dbReference type="Gene3D" id="1.10.510.10">
    <property type="entry name" value="Transferase(Phosphotransferase) domain 1"/>
    <property type="match status" value="2"/>
</dbReference>
<dbReference type="Pfam" id="PF00069">
    <property type="entry name" value="Pkinase"/>
    <property type="match status" value="1"/>
</dbReference>
<dbReference type="InterPro" id="IPR018451">
    <property type="entry name" value="NAF/FISL_domain"/>
</dbReference>
<evidence type="ECO:0000256" key="9">
    <source>
        <dbReference type="ARBA" id="ARBA00047899"/>
    </source>
</evidence>
<feature type="transmembrane region" description="Helical" evidence="13">
    <location>
        <begin position="149"/>
        <end position="168"/>
    </location>
</feature>
<evidence type="ECO:0000313" key="16">
    <source>
        <dbReference type="EMBL" id="PKA53565.1"/>
    </source>
</evidence>
<dbReference type="FunFam" id="1.10.510.10:FF:000133">
    <property type="entry name" value="Non-specific serine/threonine protein kinase"/>
    <property type="match status" value="1"/>
</dbReference>
<comment type="catalytic activity">
    <reaction evidence="9">
        <text>L-threonyl-[protein] + ATP = O-phospho-L-threonyl-[protein] + ADP + H(+)</text>
        <dbReference type="Rhea" id="RHEA:46608"/>
        <dbReference type="Rhea" id="RHEA-COMP:11060"/>
        <dbReference type="Rhea" id="RHEA-COMP:11605"/>
        <dbReference type="ChEBI" id="CHEBI:15378"/>
        <dbReference type="ChEBI" id="CHEBI:30013"/>
        <dbReference type="ChEBI" id="CHEBI:30616"/>
        <dbReference type="ChEBI" id="CHEBI:61977"/>
        <dbReference type="ChEBI" id="CHEBI:456216"/>
        <dbReference type="EC" id="2.7.11.1"/>
    </reaction>
</comment>
<feature type="domain" description="Protein kinase" evidence="14">
    <location>
        <begin position="1"/>
        <end position="222"/>
    </location>
</feature>
<keyword evidence="17" id="KW-1185">Reference proteome</keyword>
<keyword evidence="13" id="KW-0812">Transmembrane</keyword>
<dbReference type="AlphaFoldDB" id="A0A2I0ADI1"/>
<keyword evidence="8" id="KW-0464">Manganese</keyword>
<evidence type="ECO:0000256" key="7">
    <source>
        <dbReference type="ARBA" id="ARBA00022840"/>
    </source>
</evidence>
<sequence length="304" mass="34489">MSRGLRTRVGRYELGRVLGKGTFAKVRFAHNVETGEGVAIKILDKERVLRPAMIAQALHGRMQENEARKYFQQLISAVDYCHSRGVFHRDLKLENLLLDSNGVLKVSDFGLSALPQQERGDGLLYTTCGTPNYVAPEVISNRGYNGAKADLWSCGVILFVLMAGYLPFEESNLMSLYRKIFKADFTCPSWFSASARKLIKRILDPNPYTRISVAEVIENPWFKKEFKPPIFRTPEVSFDDMQASISEFKDLTNFALENYEERPALMNAFELISTSQGLDLSILFEKPLLTLLVMEEGSKREIIL</sequence>
<dbReference type="InterPro" id="IPR011009">
    <property type="entry name" value="Kinase-like_dom_sf"/>
</dbReference>
<dbReference type="PROSITE" id="PS50816">
    <property type="entry name" value="NAF"/>
    <property type="match status" value="1"/>
</dbReference>
<dbReference type="SMART" id="SM00220">
    <property type="entry name" value="S_TKc"/>
    <property type="match status" value="1"/>
</dbReference>
<dbReference type="Pfam" id="PF03822">
    <property type="entry name" value="NAF"/>
    <property type="match status" value="1"/>
</dbReference>
<keyword evidence="13" id="KW-0472">Membrane</keyword>
<proteinExistence type="inferred from homology"/>
<evidence type="ECO:0000256" key="3">
    <source>
        <dbReference type="ARBA" id="ARBA00022527"/>
    </source>
</evidence>
<dbReference type="SUPFAM" id="SSF56112">
    <property type="entry name" value="Protein kinase-like (PK-like)"/>
    <property type="match status" value="1"/>
</dbReference>
<evidence type="ECO:0000313" key="17">
    <source>
        <dbReference type="Proteomes" id="UP000236161"/>
    </source>
</evidence>
<evidence type="ECO:0000259" key="14">
    <source>
        <dbReference type="PROSITE" id="PS50011"/>
    </source>
</evidence>
<keyword evidence="7 11" id="KW-0067">ATP-binding</keyword>
<comment type="catalytic activity">
    <reaction evidence="10">
        <text>L-seryl-[protein] + ATP = O-phospho-L-seryl-[protein] + ADP + H(+)</text>
        <dbReference type="Rhea" id="RHEA:17989"/>
        <dbReference type="Rhea" id="RHEA-COMP:9863"/>
        <dbReference type="Rhea" id="RHEA-COMP:11604"/>
        <dbReference type="ChEBI" id="CHEBI:15378"/>
        <dbReference type="ChEBI" id="CHEBI:29999"/>
        <dbReference type="ChEBI" id="CHEBI:30616"/>
        <dbReference type="ChEBI" id="CHEBI:83421"/>
        <dbReference type="ChEBI" id="CHEBI:456216"/>
        <dbReference type="EC" id="2.7.11.1"/>
    </reaction>
</comment>
<evidence type="ECO:0000256" key="10">
    <source>
        <dbReference type="ARBA" id="ARBA00048679"/>
    </source>
</evidence>
<dbReference type="GO" id="GO:0106310">
    <property type="term" value="F:protein serine kinase activity"/>
    <property type="evidence" value="ECO:0007669"/>
    <property type="project" value="RHEA"/>
</dbReference>
<reference evidence="16 17" key="1">
    <citation type="journal article" date="2017" name="Nature">
        <title>The Apostasia genome and the evolution of orchids.</title>
        <authorList>
            <person name="Zhang G.Q."/>
            <person name="Liu K.W."/>
            <person name="Li Z."/>
            <person name="Lohaus R."/>
            <person name="Hsiao Y.Y."/>
            <person name="Niu S.C."/>
            <person name="Wang J.Y."/>
            <person name="Lin Y.C."/>
            <person name="Xu Q."/>
            <person name="Chen L.J."/>
            <person name="Yoshida K."/>
            <person name="Fujiwara S."/>
            <person name="Wang Z.W."/>
            <person name="Zhang Y.Q."/>
            <person name="Mitsuda N."/>
            <person name="Wang M."/>
            <person name="Liu G.H."/>
            <person name="Pecoraro L."/>
            <person name="Huang H.X."/>
            <person name="Xiao X.J."/>
            <person name="Lin M."/>
            <person name="Wu X.Y."/>
            <person name="Wu W.L."/>
            <person name="Chen Y.Y."/>
            <person name="Chang S.B."/>
            <person name="Sakamoto S."/>
            <person name="Ohme-Takagi M."/>
            <person name="Yagi M."/>
            <person name="Zeng S.J."/>
            <person name="Shen C.Y."/>
            <person name="Yeh C.M."/>
            <person name="Luo Y.B."/>
            <person name="Tsai W.C."/>
            <person name="Van de Peer Y."/>
            <person name="Liu Z.J."/>
        </authorList>
    </citation>
    <scope>NUCLEOTIDE SEQUENCE [LARGE SCALE GENOMIC DNA]</scope>
    <source>
        <strain evidence="17">cv. Shenzhen</strain>
        <tissue evidence="16">Stem</tissue>
    </source>
</reference>
<feature type="domain" description="NAF" evidence="15">
    <location>
        <begin position="261"/>
        <end position="285"/>
    </location>
</feature>
<dbReference type="GO" id="GO:0004674">
    <property type="term" value="F:protein serine/threonine kinase activity"/>
    <property type="evidence" value="ECO:0007669"/>
    <property type="project" value="UniProtKB-KW"/>
</dbReference>
<evidence type="ECO:0000256" key="8">
    <source>
        <dbReference type="ARBA" id="ARBA00023211"/>
    </source>
</evidence>
<dbReference type="STRING" id="1088818.A0A2I0ADI1"/>
<dbReference type="EC" id="2.7.11.1" evidence="2"/>
<dbReference type="InterPro" id="IPR008271">
    <property type="entry name" value="Ser/Thr_kinase_AS"/>
</dbReference>
<dbReference type="GO" id="GO:0005524">
    <property type="term" value="F:ATP binding"/>
    <property type="evidence" value="ECO:0007669"/>
    <property type="project" value="UniProtKB-UniRule"/>
</dbReference>
<dbReference type="Gene3D" id="3.30.310.80">
    <property type="entry name" value="Kinase associated domain 1, KA1"/>
    <property type="match status" value="1"/>
</dbReference>
<organism evidence="16 17">
    <name type="scientific">Apostasia shenzhenica</name>
    <dbReference type="NCBI Taxonomy" id="1088818"/>
    <lineage>
        <taxon>Eukaryota</taxon>
        <taxon>Viridiplantae</taxon>
        <taxon>Streptophyta</taxon>
        <taxon>Embryophyta</taxon>
        <taxon>Tracheophyta</taxon>
        <taxon>Spermatophyta</taxon>
        <taxon>Magnoliopsida</taxon>
        <taxon>Liliopsida</taxon>
        <taxon>Asparagales</taxon>
        <taxon>Orchidaceae</taxon>
        <taxon>Apostasioideae</taxon>
        <taxon>Apostasia</taxon>
    </lineage>
</organism>
<protein>
    <recommendedName>
        <fullName evidence="2">non-specific serine/threonine protein kinase</fullName>
        <ecNumber evidence="2">2.7.11.1</ecNumber>
    </recommendedName>
</protein>
<evidence type="ECO:0000256" key="6">
    <source>
        <dbReference type="ARBA" id="ARBA00022777"/>
    </source>
</evidence>
<name>A0A2I0ADI1_9ASPA</name>
<dbReference type="PROSITE" id="PS00107">
    <property type="entry name" value="PROTEIN_KINASE_ATP"/>
    <property type="match status" value="1"/>
</dbReference>
<dbReference type="PROSITE" id="PS00108">
    <property type="entry name" value="PROTEIN_KINASE_ST"/>
    <property type="match status" value="1"/>
</dbReference>
<evidence type="ECO:0000256" key="13">
    <source>
        <dbReference type="SAM" id="Phobius"/>
    </source>
</evidence>
<dbReference type="InterPro" id="IPR004041">
    <property type="entry name" value="NAF_dom"/>
</dbReference>
<comment type="similarity">
    <text evidence="1">Belongs to the protein kinase superfamily. CAMK Ser/Thr protein kinase family. SNF1 subfamily.</text>
</comment>
<dbReference type="PROSITE" id="PS50011">
    <property type="entry name" value="PROTEIN_KINASE_DOM"/>
    <property type="match status" value="1"/>
</dbReference>
<evidence type="ECO:0000256" key="2">
    <source>
        <dbReference type="ARBA" id="ARBA00012513"/>
    </source>
</evidence>
<dbReference type="PANTHER" id="PTHR43895:SF123">
    <property type="entry name" value="NON-SPECIFIC SERINE_THREONINE PROTEIN KINASE"/>
    <property type="match status" value="1"/>
</dbReference>
<dbReference type="OrthoDB" id="193931at2759"/>
<evidence type="ECO:0000256" key="11">
    <source>
        <dbReference type="PROSITE-ProRule" id="PRU10141"/>
    </source>
</evidence>
<dbReference type="PANTHER" id="PTHR43895">
    <property type="entry name" value="CALCIUM/CALMODULIN-DEPENDENT PROTEIN KINASE KINASE-RELATED"/>
    <property type="match status" value="1"/>
</dbReference>
<evidence type="ECO:0000256" key="4">
    <source>
        <dbReference type="ARBA" id="ARBA00022679"/>
    </source>
</evidence>
<dbReference type="InterPro" id="IPR000719">
    <property type="entry name" value="Prot_kinase_dom"/>
</dbReference>
<dbReference type="GO" id="GO:0007165">
    <property type="term" value="P:signal transduction"/>
    <property type="evidence" value="ECO:0007669"/>
    <property type="project" value="InterPro"/>
</dbReference>
<keyword evidence="5 11" id="KW-0547">Nucleotide-binding</keyword>
<keyword evidence="13" id="KW-1133">Transmembrane helix</keyword>
<evidence type="ECO:0000256" key="5">
    <source>
        <dbReference type="ARBA" id="ARBA00022741"/>
    </source>
</evidence>
<accession>A0A2I0ADI1</accession>
<gene>
    <name evidence="16" type="primary">CIPK23</name>
    <name evidence="16" type="ORF">AXF42_Ash009061</name>
</gene>
<dbReference type="EMBL" id="KZ451993">
    <property type="protein sequence ID" value="PKA53565.1"/>
    <property type="molecule type" value="Genomic_DNA"/>
</dbReference>
<evidence type="ECO:0000259" key="15">
    <source>
        <dbReference type="PROSITE" id="PS50816"/>
    </source>
</evidence>
<feature type="binding site" evidence="11">
    <location>
        <position position="41"/>
    </location>
    <ligand>
        <name>ATP</name>
        <dbReference type="ChEBI" id="CHEBI:30616"/>
    </ligand>
</feature>
<keyword evidence="3 12" id="KW-0723">Serine/threonine-protein kinase</keyword>
<keyword evidence="6 16" id="KW-0418">Kinase</keyword>
<evidence type="ECO:0000256" key="1">
    <source>
        <dbReference type="ARBA" id="ARBA00006234"/>
    </source>
</evidence>
<dbReference type="Proteomes" id="UP000236161">
    <property type="component" value="Unassembled WGS sequence"/>
</dbReference>
<keyword evidence="4" id="KW-0808">Transferase</keyword>